<dbReference type="InterPro" id="IPR012258">
    <property type="entry name" value="Acyl-CoA_oxidase"/>
</dbReference>
<evidence type="ECO:0000313" key="3">
    <source>
        <dbReference type="Proteomes" id="UP001141434"/>
    </source>
</evidence>
<dbReference type="AlphaFoldDB" id="A0A9W9ESA3"/>
<dbReference type="GeneID" id="81397981"/>
<proteinExistence type="predicted"/>
<dbReference type="OrthoDB" id="538336at2759"/>
<protein>
    <recommendedName>
        <fullName evidence="1">Acyl-CoA oxidase C-alpha1 domain-containing protein</fullName>
    </recommendedName>
</protein>
<dbReference type="Gene3D" id="1.20.140.10">
    <property type="entry name" value="Butyryl-CoA Dehydrogenase, subunit A, domain 3"/>
    <property type="match status" value="1"/>
</dbReference>
<gene>
    <name evidence="2" type="ORF">NUU61_008287</name>
</gene>
<dbReference type="InterPro" id="IPR036250">
    <property type="entry name" value="AcylCo_DH-like_C"/>
</dbReference>
<feature type="domain" description="Acyl-CoA oxidase C-alpha1" evidence="1">
    <location>
        <begin position="74"/>
        <end position="210"/>
    </location>
</feature>
<dbReference type="InterPro" id="IPR055060">
    <property type="entry name" value="ACOX_C_alpha1"/>
</dbReference>
<dbReference type="GO" id="GO:0071949">
    <property type="term" value="F:FAD binding"/>
    <property type="evidence" value="ECO:0007669"/>
    <property type="project" value="InterPro"/>
</dbReference>
<evidence type="ECO:0000259" key="1">
    <source>
        <dbReference type="Pfam" id="PF22924"/>
    </source>
</evidence>
<name>A0A9W9ESA3_9EURO</name>
<dbReference type="GO" id="GO:0055088">
    <property type="term" value="P:lipid homeostasis"/>
    <property type="evidence" value="ECO:0007669"/>
    <property type="project" value="TreeGrafter"/>
</dbReference>
<evidence type="ECO:0000313" key="2">
    <source>
        <dbReference type="EMBL" id="KAJ5086980.1"/>
    </source>
</evidence>
<dbReference type="Proteomes" id="UP001141434">
    <property type="component" value="Unassembled WGS sequence"/>
</dbReference>
<keyword evidence="3" id="KW-1185">Reference proteome</keyword>
<accession>A0A9W9ESA3</accession>
<dbReference type="GO" id="GO:0005504">
    <property type="term" value="F:fatty acid binding"/>
    <property type="evidence" value="ECO:0007669"/>
    <property type="project" value="TreeGrafter"/>
</dbReference>
<dbReference type="Pfam" id="PF22924">
    <property type="entry name" value="ACOX_C_alpha1"/>
    <property type="match status" value="1"/>
</dbReference>
<dbReference type="EMBL" id="JAPMSZ010000010">
    <property type="protein sequence ID" value="KAJ5086980.1"/>
    <property type="molecule type" value="Genomic_DNA"/>
</dbReference>
<sequence>MARLIVAGEDHGLRPFIVWLNDGYRMHNGITSQKLPNRAGSRPIDHSKPRNMEDHFLSVIGRVTVGTLGLSSVVIPVLKRSVYVAGKYSIRRHVQGNDGKPTPIISFWTQQRLILHTLAQIAVFEPYTKKCIRQFMEPCTKSTVRHGVAATLKAVLNSATQSSLYSLAERCGAQGLFEYNHIIQGQLETRGMSIAEGDVLALCIRLASELLLGRYSLPAARDPSALLAHHEQGLFDESHNIIKNMTKGHRSPLVEAMGHRMAYEAAVEAGVNPNLLALYEAGVVLQDSSWYVQHAGLTREAQFENDSRALDACLPHLDHMLDGTEAKEYADSPLLSQEEWDRFTASLETFT</sequence>
<organism evidence="2 3">
    <name type="scientific">Penicillium alfredii</name>
    <dbReference type="NCBI Taxonomy" id="1506179"/>
    <lineage>
        <taxon>Eukaryota</taxon>
        <taxon>Fungi</taxon>
        <taxon>Dikarya</taxon>
        <taxon>Ascomycota</taxon>
        <taxon>Pezizomycotina</taxon>
        <taxon>Eurotiomycetes</taxon>
        <taxon>Eurotiomycetidae</taxon>
        <taxon>Eurotiales</taxon>
        <taxon>Aspergillaceae</taxon>
        <taxon>Penicillium</taxon>
    </lineage>
</organism>
<dbReference type="PANTHER" id="PTHR10909">
    <property type="entry name" value="ELECTRON TRANSPORT OXIDOREDUCTASE"/>
    <property type="match status" value="1"/>
</dbReference>
<reference evidence="2" key="1">
    <citation type="submission" date="2022-11" db="EMBL/GenBank/DDBJ databases">
        <authorList>
            <person name="Petersen C."/>
        </authorList>
    </citation>
    <scope>NUCLEOTIDE SEQUENCE</scope>
    <source>
        <strain evidence="2">IBT 34128</strain>
    </source>
</reference>
<comment type="caution">
    <text evidence="2">The sequence shown here is derived from an EMBL/GenBank/DDBJ whole genome shotgun (WGS) entry which is preliminary data.</text>
</comment>
<reference evidence="2" key="2">
    <citation type="journal article" date="2023" name="IMA Fungus">
        <title>Comparative genomic study of the Penicillium genus elucidates a diverse pangenome and 15 lateral gene transfer events.</title>
        <authorList>
            <person name="Petersen C."/>
            <person name="Sorensen T."/>
            <person name="Nielsen M.R."/>
            <person name="Sondergaard T.E."/>
            <person name="Sorensen J.L."/>
            <person name="Fitzpatrick D.A."/>
            <person name="Frisvad J.C."/>
            <person name="Nielsen K.L."/>
        </authorList>
    </citation>
    <scope>NUCLEOTIDE SEQUENCE</scope>
    <source>
        <strain evidence="2">IBT 34128</strain>
    </source>
</reference>
<dbReference type="PANTHER" id="PTHR10909:SF382">
    <property type="entry name" value="ACYL-COENZYME A OXIDASE"/>
    <property type="match status" value="1"/>
</dbReference>
<dbReference type="RefSeq" id="XP_056509105.1">
    <property type="nucleotide sequence ID" value="XM_056658812.1"/>
</dbReference>
<dbReference type="SUPFAM" id="SSF47203">
    <property type="entry name" value="Acyl-CoA dehydrogenase C-terminal domain-like"/>
    <property type="match status" value="1"/>
</dbReference>
<dbReference type="GO" id="GO:0005777">
    <property type="term" value="C:peroxisome"/>
    <property type="evidence" value="ECO:0007669"/>
    <property type="project" value="InterPro"/>
</dbReference>
<dbReference type="GO" id="GO:0033540">
    <property type="term" value="P:fatty acid beta-oxidation using acyl-CoA oxidase"/>
    <property type="evidence" value="ECO:0007669"/>
    <property type="project" value="TreeGrafter"/>
</dbReference>
<dbReference type="GO" id="GO:0003997">
    <property type="term" value="F:acyl-CoA oxidase activity"/>
    <property type="evidence" value="ECO:0007669"/>
    <property type="project" value="InterPro"/>
</dbReference>